<dbReference type="Proteomes" id="UP000030671">
    <property type="component" value="Unassembled WGS sequence"/>
</dbReference>
<dbReference type="KEGG" id="hir:HETIRDRAFT_412964"/>
<evidence type="ECO:0000313" key="2">
    <source>
        <dbReference type="EMBL" id="ETW86553.1"/>
    </source>
</evidence>
<dbReference type="HOGENOM" id="CLU_2654782_0_0_1"/>
<keyword evidence="3" id="KW-1185">Reference proteome</keyword>
<proteinExistence type="predicted"/>
<organism evidence="2 3">
    <name type="scientific">Heterobasidion irregulare (strain TC 32-1)</name>
    <dbReference type="NCBI Taxonomy" id="747525"/>
    <lineage>
        <taxon>Eukaryota</taxon>
        <taxon>Fungi</taxon>
        <taxon>Dikarya</taxon>
        <taxon>Basidiomycota</taxon>
        <taxon>Agaricomycotina</taxon>
        <taxon>Agaricomycetes</taxon>
        <taxon>Russulales</taxon>
        <taxon>Bondarzewiaceae</taxon>
        <taxon>Heterobasidion</taxon>
        <taxon>Heterobasidion annosum species complex</taxon>
    </lineage>
</organism>
<accession>W4KL25</accession>
<dbReference type="EMBL" id="KI925454">
    <property type="protein sequence ID" value="ETW86553.1"/>
    <property type="molecule type" value="Genomic_DNA"/>
</dbReference>
<evidence type="ECO:0000313" key="3">
    <source>
        <dbReference type="Proteomes" id="UP000030671"/>
    </source>
</evidence>
<dbReference type="AlphaFoldDB" id="W4KL25"/>
<dbReference type="RefSeq" id="XP_009540563.1">
    <property type="nucleotide sequence ID" value="XM_009542268.1"/>
</dbReference>
<dbReference type="GeneID" id="20673082"/>
<sequence>MLIGSSLSKGSGRIADSSINTDVDSQSADCVSRSIDSGVKRPGLKRSRDSTTSRVSTPAKRLREAESTHMLTFYTY</sequence>
<feature type="region of interest" description="Disordered" evidence="1">
    <location>
        <begin position="1"/>
        <end position="62"/>
    </location>
</feature>
<gene>
    <name evidence="2" type="ORF">HETIRDRAFT_412964</name>
</gene>
<protein>
    <submittedName>
        <fullName evidence="2">Uncharacterized protein</fullName>
    </submittedName>
</protein>
<feature type="compositionally biased region" description="Polar residues" evidence="1">
    <location>
        <begin position="17"/>
        <end position="29"/>
    </location>
</feature>
<dbReference type="InParanoid" id="W4KL25"/>
<name>W4KL25_HETIT</name>
<evidence type="ECO:0000256" key="1">
    <source>
        <dbReference type="SAM" id="MobiDB-lite"/>
    </source>
</evidence>
<reference evidence="2 3" key="1">
    <citation type="journal article" date="2012" name="New Phytol.">
        <title>Insight into trade-off between wood decay and parasitism from the genome of a fungal forest pathogen.</title>
        <authorList>
            <person name="Olson A."/>
            <person name="Aerts A."/>
            <person name="Asiegbu F."/>
            <person name="Belbahri L."/>
            <person name="Bouzid O."/>
            <person name="Broberg A."/>
            <person name="Canback B."/>
            <person name="Coutinho P.M."/>
            <person name="Cullen D."/>
            <person name="Dalman K."/>
            <person name="Deflorio G."/>
            <person name="van Diepen L.T."/>
            <person name="Dunand C."/>
            <person name="Duplessis S."/>
            <person name="Durling M."/>
            <person name="Gonthier P."/>
            <person name="Grimwood J."/>
            <person name="Fossdal C.G."/>
            <person name="Hansson D."/>
            <person name="Henrissat B."/>
            <person name="Hietala A."/>
            <person name="Himmelstrand K."/>
            <person name="Hoffmeister D."/>
            <person name="Hogberg N."/>
            <person name="James T.Y."/>
            <person name="Karlsson M."/>
            <person name="Kohler A."/>
            <person name="Kues U."/>
            <person name="Lee Y.H."/>
            <person name="Lin Y.C."/>
            <person name="Lind M."/>
            <person name="Lindquist E."/>
            <person name="Lombard V."/>
            <person name="Lucas S."/>
            <person name="Lunden K."/>
            <person name="Morin E."/>
            <person name="Murat C."/>
            <person name="Park J."/>
            <person name="Raffaello T."/>
            <person name="Rouze P."/>
            <person name="Salamov A."/>
            <person name="Schmutz J."/>
            <person name="Solheim H."/>
            <person name="Stahlberg J."/>
            <person name="Velez H."/>
            <person name="de Vries R.P."/>
            <person name="Wiebenga A."/>
            <person name="Woodward S."/>
            <person name="Yakovlev I."/>
            <person name="Garbelotto M."/>
            <person name="Martin F."/>
            <person name="Grigoriev I.V."/>
            <person name="Stenlid J."/>
        </authorList>
    </citation>
    <scope>NUCLEOTIDE SEQUENCE [LARGE SCALE GENOMIC DNA]</scope>
    <source>
        <strain evidence="2 3">TC 32-1</strain>
    </source>
</reference>